<dbReference type="PANTHER" id="PTHR35910:SF6">
    <property type="entry name" value="2EXR DOMAIN-CONTAINING PROTEIN"/>
    <property type="match status" value="1"/>
</dbReference>
<dbReference type="Proteomes" id="UP000566819">
    <property type="component" value="Unassembled WGS sequence"/>
</dbReference>
<organism evidence="3 4">
    <name type="scientific">Cudoniella acicularis</name>
    <dbReference type="NCBI Taxonomy" id="354080"/>
    <lineage>
        <taxon>Eukaryota</taxon>
        <taxon>Fungi</taxon>
        <taxon>Dikarya</taxon>
        <taxon>Ascomycota</taxon>
        <taxon>Pezizomycotina</taxon>
        <taxon>Leotiomycetes</taxon>
        <taxon>Helotiales</taxon>
        <taxon>Tricladiaceae</taxon>
        <taxon>Cudoniella</taxon>
    </lineage>
</organism>
<evidence type="ECO:0000313" key="4">
    <source>
        <dbReference type="Proteomes" id="UP000566819"/>
    </source>
</evidence>
<keyword evidence="1" id="KW-0175">Coiled coil</keyword>
<evidence type="ECO:0000256" key="1">
    <source>
        <dbReference type="SAM" id="Coils"/>
    </source>
</evidence>
<evidence type="ECO:0000313" key="3">
    <source>
        <dbReference type="EMBL" id="KAF4617080.1"/>
    </source>
</evidence>
<dbReference type="OrthoDB" id="3557569at2759"/>
<dbReference type="InterPro" id="IPR045518">
    <property type="entry name" value="2EXR"/>
</dbReference>
<dbReference type="PANTHER" id="PTHR35910">
    <property type="entry name" value="2EXR DOMAIN-CONTAINING PROTEIN"/>
    <property type="match status" value="1"/>
</dbReference>
<protein>
    <recommendedName>
        <fullName evidence="2">2EXR domain-containing protein</fullName>
    </recommendedName>
</protein>
<dbReference type="Pfam" id="PF20150">
    <property type="entry name" value="2EXR"/>
    <property type="match status" value="1"/>
</dbReference>
<name>A0A8H4QUT2_9HELO</name>
<sequence>MCGAHFWGHDCVKHHVCVRSDSEPQSDGAFSNFSKLPPELQAMIWAATLPSYRLVYIDDKFTTRNDFRRLGDMTMDWEDENGNVISLEIGFDNSSFKQRQLERFGFTSSQRTPQLDNRRIVTGRGLLDCPMIAADDCWLYSPCQSDVETLAKTNRAARSAVKRRYELSFGNRYGPARIWFDFDTDYLFLGCKQYYYGLQSRAGPTLDLSLFNEKYLARVKNLAMQYPDLENNFLEETMRYFGKLNHLVLVLADSSEDNRGDLEFAPIEHSTIGIRYTNPRWTNARLRKFIGDLRRLGDKPGEWFEGVIRDLHDLEKESIKNGQPFTVPEVEAASVVSQKTYQTLTYWTKIFRRLERLKVLIAEHPKLQQPSVEEAQDTGETYESLVSKLQVDQDAVDTLEKIIEVEDFEEELANQARLDKELRHAEEMEKLAFYERQIESDEQEAYCDWVHSKSFGKLRRKGEKKFTYSYFLISTENNAEENDDEYCACLWENEEKYILRCRGQDPERHWADPIQSAGLAEEERLKLWMMGYEAEKYPDWFMHYMVDKAGI</sequence>
<gene>
    <name evidence="3" type="ORF">G7Y89_g15069</name>
</gene>
<keyword evidence="4" id="KW-1185">Reference proteome</keyword>
<proteinExistence type="predicted"/>
<accession>A0A8H4QUT2</accession>
<dbReference type="AlphaFoldDB" id="A0A8H4QUT2"/>
<comment type="caution">
    <text evidence="3">The sequence shown here is derived from an EMBL/GenBank/DDBJ whole genome shotgun (WGS) entry which is preliminary data.</text>
</comment>
<dbReference type="EMBL" id="JAAMPI010002187">
    <property type="protein sequence ID" value="KAF4617080.1"/>
    <property type="molecule type" value="Genomic_DNA"/>
</dbReference>
<feature type="domain" description="2EXR" evidence="2">
    <location>
        <begin position="30"/>
        <end position="187"/>
    </location>
</feature>
<feature type="coiled-coil region" evidence="1">
    <location>
        <begin position="408"/>
        <end position="444"/>
    </location>
</feature>
<reference evidence="3 4" key="1">
    <citation type="submission" date="2020-03" db="EMBL/GenBank/DDBJ databases">
        <title>Draft Genome Sequence of Cudoniella acicularis.</title>
        <authorList>
            <person name="Buettner E."/>
            <person name="Kellner H."/>
        </authorList>
    </citation>
    <scope>NUCLEOTIDE SEQUENCE [LARGE SCALE GENOMIC DNA]</scope>
    <source>
        <strain evidence="3 4">DSM 108380</strain>
    </source>
</reference>
<evidence type="ECO:0000259" key="2">
    <source>
        <dbReference type="Pfam" id="PF20150"/>
    </source>
</evidence>